<evidence type="ECO:0000256" key="1">
    <source>
        <dbReference type="SAM" id="MobiDB-lite"/>
    </source>
</evidence>
<feature type="region of interest" description="Disordered" evidence="1">
    <location>
        <begin position="119"/>
        <end position="173"/>
    </location>
</feature>
<gene>
    <name evidence="2" type="ORF">EVOR1521_LOCUS5564</name>
</gene>
<evidence type="ECO:0000313" key="3">
    <source>
        <dbReference type="Proteomes" id="UP001178507"/>
    </source>
</evidence>
<feature type="compositionally biased region" description="Low complexity" evidence="1">
    <location>
        <begin position="191"/>
        <end position="209"/>
    </location>
</feature>
<dbReference type="EMBL" id="CAUJNA010000401">
    <property type="protein sequence ID" value="CAJ1376516.1"/>
    <property type="molecule type" value="Genomic_DNA"/>
</dbReference>
<proteinExistence type="predicted"/>
<protein>
    <submittedName>
        <fullName evidence="2">Uncharacterized protein</fullName>
    </submittedName>
</protein>
<name>A0AA36MLM3_9DINO</name>
<reference evidence="2" key="1">
    <citation type="submission" date="2023-08" db="EMBL/GenBank/DDBJ databases">
        <authorList>
            <person name="Chen Y."/>
            <person name="Shah S."/>
            <person name="Dougan E. K."/>
            <person name="Thang M."/>
            <person name="Chan C."/>
        </authorList>
    </citation>
    <scope>NUCLEOTIDE SEQUENCE</scope>
</reference>
<feature type="region of interest" description="Disordered" evidence="1">
    <location>
        <begin position="185"/>
        <end position="212"/>
    </location>
</feature>
<comment type="caution">
    <text evidence="2">The sequence shown here is derived from an EMBL/GenBank/DDBJ whole genome shotgun (WGS) entry which is preliminary data.</text>
</comment>
<dbReference type="AlphaFoldDB" id="A0AA36MLM3"/>
<evidence type="ECO:0000313" key="2">
    <source>
        <dbReference type="EMBL" id="CAJ1376516.1"/>
    </source>
</evidence>
<keyword evidence="3" id="KW-1185">Reference proteome</keyword>
<dbReference type="Proteomes" id="UP001178507">
    <property type="component" value="Unassembled WGS sequence"/>
</dbReference>
<organism evidence="2 3">
    <name type="scientific">Effrenium voratum</name>
    <dbReference type="NCBI Taxonomy" id="2562239"/>
    <lineage>
        <taxon>Eukaryota</taxon>
        <taxon>Sar</taxon>
        <taxon>Alveolata</taxon>
        <taxon>Dinophyceae</taxon>
        <taxon>Suessiales</taxon>
        <taxon>Symbiodiniaceae</taxon>
        <taxon>Effrenium</taxon>
    </lineage>
</organism>
<accession>A0AA36MLM3</accession>
<feature type="compositionally biased region" description="Low complexity" evidence="1">
    <location>
        <begin position="122"/>
        <end position="131"/>
    </location>
</feature>
<sequence length="225" mass="24529">MAWAEEEDDATRGQELHCRCGVVCSRAVKAVMREADKLAARADKYEMAQISEQLLENATVRHFLLAFEEQDWPELLQSVATIGIQALSLQYGRSQLGLGSLRMLAKWIERHRTWPSLDVLTRAASPSQSRTTRSRSQPHGRAPSMLPEGIEETMSARPTSSVTPGNPPASCAALKPALTGIRARSQIRGGSAPPLSSRWSPRSSPRASPGIPPIVRCSCCDTAMP</sequence>